<gene>
    <name evidence="3" type="ORF">GCM10008096_08560</name>
</gene>
<organism evidence="3 4">
    <name type="scientific">Zhihengliuella salsuginis</name>
    <dbReference type="NCBI Taxonomy" id="578222"/>
    <lineage>
        <taxon>Bacteria</taxon>
        <taxon>Bacillati</taxon>
        <taxon>Actinomycetota</taxon>
        <taxon>Actinomycetes</taxon>
        <taxon>Micrococcales</taxon>
        <taxon>Micrococcaceae</taxon>
        <taxon>Zhihengliuella</taxon>
    </lineage>
</organism>
<comment type="caution">
    <text evidence="3">The sequence shown here is derived from an EMBL/GenBank/DDBJ whole genome shotgun (WGS) entry which is preliminary data.</text>
</comment>
<accession>A0ABQ3GDU5</accession>
<dbReference type="InterPro" id="IPR059050">
    <property type="entry name" value="Rv3660c_N"/>
</dbReference>
<feature type="region of interest" description="Disordered" evidence="1">
    <location>
        <begin position="208"/>
        <end position="228"/>
    </location>
</feature>
<dbReference type="Proteomes" id="UP000642819">
    <property type="component" value="Unassembled WGS sequence"/>
</dbReference>
<dbReference type="SUPFAM" id="SSF52540">
    <property type="entry name" value="P-loop containing nucleoside triphosphate hydrolases"/>
    <property type="match status" value="1"/>
</dbReference>
<dbReference type="NCBIfam" id="TIGR03815">
    <property type="entry name" value="CpaE_hom_Actino"/>
    <property type="match status" value="1"/>
</dbReference>
<evidence type="ECO:0000313" key="4">
    <source>
        <dbReference type="Proteomes" id="UP000642819"/>
    </source>
</evidence>
<reference evidence="4" key="1">
    <citation type="journal article" date="2019" name="Int. J. Syst. Evol. Microbiol.">
        <title>The Global Catalogue of Microorganisms (GCM) 10K type strain sequencing project: providing services to taxonomists for standard genome sequencing and annotation.</title>
        <authorList>
            <consortium name="The Broad Institute Genomics Platform"/>
            <consortium name="The Broad Institute Genome Sequencing Center for Infectious Disease"/>
            <person name="Wu L."/>
            <person name="Ma J."/>
        </authorList>
    </citation>
    <scope>NUCLEOTIDE SEQUENCE [LARGE SCALE GENOMIC DNA]</scope>
    <source>
        <strain evidence="4">KCTC 19466</strain>
    </source>
</reference>
<dbReference type="Gene3D" id="3.40.50.300">
    <property type="entry name" value="P-loop containing nucleotide triphosphate hydrolases"/>
    <property type="match status" value="1"/>
</dbReference>
<sequence length="419" mass="42305">MAGPAAGANSGGMTERPFVASRPPRSSGPPAAPPDPPRVPRATLVTGDEKLIDHVALVVAAAGTELRILSAADGAPVPAADPHELVLLGADRLEQLDGATGPLHAPGRADSVLVGWAGDHERMWRAAAATPGTRVAVLPEASAWLGEFLGERGLRGGAGKVLAFAGAVGGAGTTTAAVLAASTAVRAGRTTLLIDADPASGGIFHRLGTDGRSLGRPRGPGTDAQPGGAAPFAGLTWNDIATADGRLPPHQLADVLPSTRGLSFLTWSEWRAPGIPAPDGPVPPGVLSEVVASARQAFDVVVLDSGRAGPASMTGHAWGAPDAAICVLPADRQWALSALDGDVDWLALVTGQLPNGHDAFSIAAEAGMPLLTYVPPLRSIRRAAADGTVLDLARQRVPARAMAPVSALWDGGPDRAGAA</sequence>
<feature type="domain" description="Rv3660c-like CheY-like N-terminal" evidence="2">
    <location>
        <begin position="45"/>
        <end position="153"/>
    </location>
</feature>
<feature type="region of interest" description="Disordered" evidence="1">
    <location>
        <begin position="1"/>
        <end position="42"/>
    </location>
</feature>
<dbReference type="EMBL" id="BMXK01000003">
    <property type="protein sequence ID" value="GHD02908.1"/>
    <property type="molecule type" value="Genomic_DNA"/>
</dbReference>
<proteinExistence type="predicted"/>
<evidence type="ECO:0000313" key="3">
    <source>
        <dbReference type="EMBL" id="GHD02908.1"/>
    </source>
</evidence>
<dbReference type="InterPro" id="IPR027417">
    <property type="entry name" value="P-loop_NTPase"/>
</dbReference>
<keyword evidence="4" id="KW-1185">Reference proteome</keyword>
<evidence type="ECO:0000259" key="2">
    <source>
        <dbReference type="Pfam" id="PF26563"/>
    </source>
</evidence>
<feature type="compositionally biased region" description="Pro residues" evidence="1">
    <location>
        <begin position="26"/>
        <end position="39"/>
    </location>
</feature>
<dbReference type="Pfam" id="PF26563">
    <property type="entry name" value="Rv3660c_N"/>
    <property type="match status" value="1"/>
</dbReference>
<dbReference type="InterPro" id="IPR022521">
    <property type="entry name" value="Rv3660c"/>
</dbReference>
<evidence type="ECO:0000256" key="1">
    <source>
        <dbReference type="SAM" id="MobiDB-lite"/>
    </source>
</evidence>
<protein>
    <submittedName>
        <fullName evidence="3">Septum formation initiator</fullName>
    </submittedName>
</protein>
<name>A0ABQ3GDU5_9MICC</name>